<comment type="caution">
    <text evidence="1">The sequence shown here is derived from an EMBL/GenBank/DDBJ whole genome shotgun (WGS) entry which is preliminary data.</text>
</comment>
<sequence>MGKSVSVRRLDVLKAQKERQTLRPGRMTAASQDPCRFVLEDMKNFWRVAQLKWHAYAHRICTSEGASAQIH</sequence>
<evidence type="ECO:0000313" key="2">
    <source>
        <dbReference type="Proteomes" id="UP000186922"/>
    </source>
</evidence>
<accession>A0A1D1UNU4</accession>
<name>A0A1D1UNU4_RAMVA</name>
<organism evidence="1 2">
    <name type="scientific">Ramazzottius varieornatus</name>
    <name type="common">Water bear</name>
    <name type="synonym">Tardigrade</name>
    <dbReference type="NCBI Taxonomy" id="947166"/>
    <lineage>
        <taxon>Eukaryota</taxon>
        <taxon>Metazoa</taxon>
        <taxon>Ecdysozoa</taxon>
        <taxon>Tardigrada</taxon>
        <taxon>Eutardigrada</taxon>
        <taxon>Parachela</taxon>
        <taxon>Hypsibioidea</taxon>
        <taxon>Ramazzottiidae</taxon>
        <taxon>Ramazzottius</taxon>
    </lineage>
</organism>
<dbReference type="EMBL" id="BDGG01000001">
    <property type="protein sequence ID" value="GAU87838.1"/>
    <property type="molecule type" value="Genomic_DNA"/>
</dbReference>
<protein>
    <submittedName>
        <fullName evidence="1">Uncharacterized protein</fullName>
    </submittedName>
</protein>
<keyword evidence="2" id="KW-1185">Reference proteome</keyword>
<gene>
    <name evidence="1" type="primary">RvY_00634-1</name>
    <name evidence="1" type="synonym">RvY_00634.1</name>
    <name evidence="1" type="ORF">RvY_00634</name>
</gene>
<evidence type="ECO:0000313" key="1">
    <source>
        <dbReference type="EMBL" id="GAU87838.1"/>
    </source>
</evidence>
<reference evidence="1 2" key="1">
    <citation type="journal article" date="2016" name="Nat. Commun.">
        <title>Extremotolerant tardigrade genome and improved radiotolerance of human cultured cells by tardigrade-unique protein.</title>
        <authorList>
            <person name="Hashimoto T."/>
            <person name="Horikawa D.D."/>
            <person name="Saito Y."/>
            <person name="Kuwahara H."/>
            <person name="Kozuka-Hata H."/>
            <person name="Shin-I T."/>
            <person name="Minakuchi Y."/>
            <person name="Ohishi K."/>
            <person name="Motoyama A."/>
            <person name="Aizu T."/>
            <person name="Enomoto A."/>
            <person name="Kondo K."/>
            <person name="Tanaka S."/>
            <person name="Hara Y."/>
            <person name="Koshikawa S."/>
            <person name="Sagara H."/>
            <person name="Miura T."/>
            <person name="Yokobori S."/>
            <person name="Miyagawa K."/>
            <person name="Suzuki Y."/>
            <person name="Kubo T."/>
            <person name="Oyama M."/>
            <person name="Kohara Y."/>
            <person name="Fujiyama A."/>
            <person name="Arakawa K."/>
            <person name="Katayama T."/>
            <person name="Toyoda A."/>
            <person name="Kunieda T."/>
        </authorList>
    </citation>
    <scope>NUCLEOTIDE SEQUENCE [LARGE SCALE GENOMIC DNA]</scope>
    <source>
        <strain evidence="1 2">YOKOZUNA-1</strain>
    </source>
</reference>
<dbReference type="Proteomes" id="UP000186922">
    <property type="component" value="Unassembled WGS sequence"/>
</dbReference>
<proteinExistence type="predicted"/>
<dbReference type="AlphaFoldDB" id="A0A1D1UNU4"/>